<sequence>MITSIHKVEKVNRHICKPDGSSNPKCNDGVCAVEGINELNDIHHIGFVCNARASRHPNGWQLRYPNHEYVKSGSCGYHRIYNSKSEAVEALVNVFNEGVYL</sequence>
<name>A0A382Y8Z7_9ZZZZ</name>
<dbReference type="AlphaFoldDB" id="A0A382Y8Z7"/>
<proteinExistence type="predicted"/>
<dbReference type="EMBL" id="UINC01173396">
    <property type="protein sequence ID" value="SVD78968.1"/>
    <property type="molecule type" value="Genomic_DNA"/>
</dbReference>
<evidence type="ECO:0000313" key="1">
    <source>
        <dbReference type="EMBL" id="SVD78968.1"/>
    </source>
</evidence>
<gene>
    <name evidence="1" type="ORF">METZ01_LOCUS431822</name>
</gene>
<organism evidence="1">
    <name type="scientific">marine metagenome</name>
    <dbReference type="NCBI Taxonomy" id="408172"/>
    <lineage>
        <taxon>unclassified sequences</taxon>
        <taxon>metagenomes</taxon>
        <taxon>ecological metagenomes</taxon>
    </lineage>
</organism>
<protein>
    <submittedName>
        <fullName evidence="1">Uncharacterized protein</fullName>
    </submittedName>
</protein>
<reference evidence="1" key="1">
    <citation type="submission" date="2018-05" db="EMBL/GenBank/DDBJ databases">
        <authorList>
            <person name="Lanie J.A."/>
            <person name="Ng W.-L."/>
            <person name="Kazmierczak K.M."/>
            <person name="Andrzejewski T.M."/>
            <person name="Davidsen T.M."/>
            <person name="Wayne K.J."/>
            <person name="Tettelin H."/>
            <person name="Glass J.I."/>
            <person name="Rusch D."/>
            <person name="Podicherti R."/>
            <person name="Tsui H.-C.T."/>
            <person name="Winkler M.E."/>
        </authorList>
    </citation>
    <scope>NUCLEOTIDE SEQUENCE</scope>
</reference>
<accession>A0A382Y8Z7</accession>